<comment type="caution">
    <text evidence="8">The sequence shown here is derived from an EMBL/GenBank/DDBJ whole genome shotgun (WGS) entry which is preliminary data.</text>
</comment>
<feature type="transmembrane region" description="Helical" evidence="6">
    <location>
        <begin position="205"/>
        <end position="224"/>
    </location>
</feature>
<keyword evidence="4 6" id="KW-1133">Transmembrane helix</keyword>
<dbReference type="Gene3D" id="1.20.1250.20">
    <property type="entry name" value="MFS general substrate transporter like domains"/>
    <property type="match status" value="2"/>
</dbReference>
<feature type="transmembrane region" description="Helical" evidence="6">
    <location>
        <begin position="81"/>
        <end position="99"/>
    </location>
</feature>
<comment type="subcellular location">
    <subcellularLocation>
        <location evidence="1">Cell membrane</location>
        <topology evidence="1">Multi-pass membrane protein</topology>
    </subcellularLocation>
</comment>
<keyword evidence="9" id="KW-1185">Reference proteome</keyword>
<evidence type="ECO:0000256" key="3">
    <source>
        <dbReference type="ARBA" id="ARBA00022692"/>
    </source>
</evidence>
<dbReference type="EMBL" id="JBHSLN010000003">
    <property type="protein sequence ID" value="MFC5295942.1"/>
    <property type="molecule type" value="Genomic_DNA"/>
</dbReference>
<evidence type="ECO:0000256" key="1">
    <source>
        <dbReference type="ARBA" id="ARBA00004651"/>
    </source>
</evidence>
<name>A0ABW0F9R9_9MICO</name>
<feature type="transmembrane region" description="Helical" evidence="6">
    <location>
        <begin position="138"/>
        <end position="160"/>
    </location>
</feature>
<dbReference type="Proteomes" id="UP001595937">
    <property type="component" value="Unassembled WGS sequence"/>
</dbReference>
<proteinExistence type="predicted"/>
<dbReference type="InterPro" id="IPR011701">
    <property type="entry name" value="MFS"/>
</dbReference>
<evidence type="ECO:0000256" key="5">
    <source>
        <dbReference type="ARBA" id="ARBA00023136"/>
    </source>
</evidence>
<gene>
    <name evidence="8" type="ORF">ACFPK8_00255</name>
</gene>
<feature type="transmembrane region" description="Helical" evidence="6">
    <location>
        <begin position="338"/>
        <end position="357"/>
    </location>
</feature>
<evidence type="ECO:0000313" key="8">
    <source>
        <dbReference type="EMBL" id="MFC5295942.1"/>
    </source>
</evidence>
<feature type="transmembrane region" description="Helical" evidence="6">
    <location>
        <begin position="230"/>
        <end position="249"/>
    </location>
</feature>
<feature type="transmembrane region" description="Helical" evidence="6">
    <location>
        <begin position="50"/>
        <end position="69"/>
    </location>
</feature>
<evidence type="ECO:0000256" key="6">
    <source>
        <dbReference type="SAM" id="Phobius"/>
    </source>
</evidence>
<feature type="transmembrane region" description="Helical" evidence="6">
    <location>
        <begin position="437"/>
        <end position="455"/>
    </location>
</feature>
<protein>
    <submittedName>
        <fullName evidence="8">MFS transporter</fullName>
    </submittedName>
</protein>
<keyword evidence="5 6" id="KW-0472">Membrane</keyword>
<sequence length="463" mass="46138">MSDVLVSQARIGRTAIGALGVLALALGTLQTVVDPARPMLERELGIDSSGAALIVSTLLITGAVVAPIAGKLGDRYGGRRVLLVLMAMVALGGVVSSSAPNLPVLLVGQMLQGAMVGALPLSFILVRKHLPPGQTQVAIGVVSALFTAGGIAGTAVAGPLAEGLSWHWIFGAPTAVIIVATVVVLRTMPDDTPSERGTAIDWPGVVLLSATLLALMLALMVVTGGGMPPLVVGGVVLGVAALAVVWVAVERRAASPMVELRMLTAPALWSAALITAAVAAISSVLQTLVPKMFEVSGTGYGFALGTSEIGLLMLPASIAGVVAGSVGGLAVQRYGPRAVVAAGSAVTAGALLTLALVHDEAWQLVVLRAVVAFAGSLITTALLASTATAVAAADTGIVTSLLVVIRLVGAVVGAQLAGSVLTVGIDPVSDQPAEPAFIAGFVVAGLVAAASLFVVRHLKGTIS</sequence>
<feature type="transmembrane region" description="Helical" evidence="6">
    <location>
        <begin position="166"/>
        <end position="185"/>
    </location>
</feature>
<dbReference type="PANTHER" id="PTHR42718">
    <property type="entry name" value="MAJOR FACILITATOR SUPERFAMILY MULTIDRUG TRANSPORTER MFSC"/>
    <property type="match status" value="1"/>
</dbReference>
<dbReference type="PANTHER" id="PTHR42718:SF9">
    <property type="entry name" value="MAJOR FACILITATOR SUPERFAMILY MULTIDRUG TRANSPORTER MFSC"/>
    <property type="match status" value="1"/>
</dbReference>
<evidence type="ECO:0000256" key="4">
    <source>
        <dbReference type="ARBA" id="ARBA00022989"/>
    </source>
</evidence>
<feature type="transmembrane region" description="Helical" evidence="6">
    <location>
        <begin position="403"/>
        <end position="425"/>
    </location>
</feature>
<feature type="transmembrane region" description="Helical" evidence="6">
    <location>
        <begin position="12"/>
        <end position="30"/>
    </location>
</feature>
<accession>A0ABW0F9R9</accession>
<dbReference type="Pfam" id="PF07690">
    <property type="entry name" value="MFS_1"/>
    <property type="match status" value="1"/>
</dbReference>
<keyword evidence="2" id="KW-0813">Transport</keyword>
<dbReference type="SUPFAM" id="SSF103473">
    <property type="entry name" value="MFS general substrate transporter"/>
    <property type="match status" value="1"/>
</dbReference>
<evidence type="ECO:0000256" key="2">
    <source>
        <dbReference type="ARBA" id="ARBA00022448"/>
    </source>
</evidence>
<dbReference type="GeneID" id="303296301"/>
<dbReference type="InterPro" id="IPR036259">
    <property type="entry name" value="MFS_trans_sf"/>
</dbReference>
<evidence type="ECO:0000259" key="7">
    <source>
        <dbReference type="PROSITE" id="PS50850"/>
    </source>
</evidence>
<feature type="transmembrane region" description="Helical" evidence="6">
    <location>
        <begin position="269"/>
        <end position="289"/>
    </location>
</feature>
<evidence type="ECO:0000313" key="9">
    <source>
        <dbReference type="Proteomes" id="UP001595937"/>
    </source>
</evidence>
<dbReference type="InterPro" id="IPR020846">
    <property type="entry name" value="MFS_dom"/>
</dbReference>
<organism evidence="8 9">
    <name type="scientific">Brachybacterium tyrofermentans</name>
    <dbReference type="NCBI Taxonomy" id="47848"/>
    <lineage>
        <taxon>Bacteria</taxon>
        <taxon>Bacillati</taxon>
        <taxon>Actinomycetota</taxon>
        <taxon>Actinomycetes</taxon>
        <taxon>Micrococcales</taxon>
        <taxon>Dermabacteraceae</taxon>
        <taxon>Brachybacterium</taxon>
    </lineage>
</organism>
<dbReference type="PROSITE" id="PS50850">
    <property type="entry name" value="MFS"/>
    <property type="match status" value="1"/>
</dbReference>
<dbReference type="RefSeq" id="WP_193116111.1">
    <property type="nucleotide sequence ID" value="NZ_BAAAIR010000017.1"/>
</dbReference>
<feature type="transmembrane region" description="Helical" evidence="6">
    <location>
        <begin position="309"/>
        <end position="331"/>
    </location>
</feature>
<reference evidence="9" key="1">
    <citation type="journal article" date="2019" name="Int. J. Syst. Evol. Microbiol.">
        <title>The Global Catalogue of Microorganisms (GCM) 10K type strain sequencing project: providing services to taxonomists for standard genome sequencing and annotation.</title>
        <authorList>
            <consortium name="The Broad Institute Genomics Platform"/>
            <consortium name="The Broad Institute Genome Sequencing Center for Infectious Disease"/>
            <person name="Wu L."/>
            <person name="Ma J."/>
        </authorList>
    </citation>
    <scope>NUCLEOTIDE SEQUENCE [LARGE SCALE GENOMIC DNA]</scope>
    <source>
        <strain evidence="9">CGMCC 1.16455</strain>
    </source>
</reference>
<feature type="transmembrane region" description="Helical" evidence="6">
    <location>
        <begin position="369"/>
        <end position="391"/>
    </location>
</feature>
<feature type="domain" description="Major facilitator superfamily (MFS) profile" evidence="7">
    <location>
        <begin position="15"/>
        <end position="459"/>
    </location>
</feature>
<keyword evidence="3 6" id="KW-0812">Transmembrane</keyword>
<feature type="transmembrane region" description="Helical" evidence="6">
    <location>
        <begin position="105"/>
        <end position="126"/>
    </location>
</feature>